<dbReference type="InterPro" id="IPR000782">
    <property type="entry name" value="FAS1_domain"/>
</dbReference>
<dbReference type="EMBL" id="JAEHOC010000082">
    <property type="protein sequence ID" value="KAG2423266.1"/>
    <property type="molecule type" value="Genomic_DNA"/>
</dbReference>
<accession>A0A835VS06</accession>
<dbReference type="InterPro" id="IPR050904">
    <property type="entry name" value="Adhesion/Biosynth-related"/>
</dbReference>
<feature type="chain" id="PRO_5033062643" description="FAS1 domain-containing protein" evidence="1">
    <location>
        <begin position="23"/>
        <end position="350"/>
    </location>
</feature>
<keyword evidence="1" id="KW-0732">Signal</keyword>
<dbReference type="Proteomes" id="UP000650467">
    <property type="component" value="Unassembled WGS sequence"/>
</dbReference>
<name>A0A835VS06_CHLIN</name>
<dbReference type="PANTHER" id="PTHR10900">
    <property type="entry name" value="PERIOSTIN-RELATED"/>
    <property type="match status" value="1"/>
</dbReference>
<dbReference type="AlphaFoldDB" id="A0A835VS06"/>
<gene>
    <name evidence="3" type="ORF">HXX76_015416</name>
</gene>
<sequence>MASRSFVAVALLAVLFIGAAQAATRAPPPRKPSSYSSLEDLVSKRKDLSIAKFIASQMPEWFLDMYDNFNGTIAVPTDAAFEMYVDIWGGLEAFKDLPDRYLAYLMLYHTTFDLTAYSKDIKGVNHVETGLPGYKITVAKTSQGVAVASPHTIARVIEADVKVGKGVAHIVDRVLIPFEPATAEYNFSPYASLGDVIKAVGANSVYTAMAESEEGQAILDSTELVGTFALPTEEAFTAFVEEVKKTNVSGPALEYAVNMILGDHLNLARAFDSETIASVKEAPVGWNVTAYGTPEGHFFNVVANTTGLYLQGFTSAKVVLPDLPVGEGKFLIHVVDEVLISKQTAKALGL</sequence>
<feature type="domain" description="FAS1" evidence="2">
    <location>
        <begin position="35"/>
        <end position="175"/>
    </location>
</feature>
<comment type="caution">
    <text evidence="3">The sequence shown here is derived from an EMBL/GenBank/DDBJ whole genome shotgun (WGS) entry which is preliminary data.</text>
</comment>
<feature type="signal peptide" evidence="1">
    <location>
        <begin position="1"/>
        <end position="22"/>
    </location>
</feature>
<organism evidence="3 4">
    <name type="scientific">Chlamydomonas incerta</name>
    <dbReference type="NCBI Taxonomy" id="51695"/>
    <lineage>
        <taxon>Eukaryota</taxon>
        <taxon>Viridiplantae</taxon>
        <taxon>Chlorophyta</taxon>
        <taxon>core chlorophytes</taxon>
        <taxon>Chlorophyceae</taxon>
        <taxon>CS clade</taxon>
        <taxon>Chlamydomonadales</taxon>
        <taxon>Chlamydomonadaceae</taxon>
        <taxon>Chlamydomonas</taxon>
    </lineage>
</organism>
<dbReference type="PANTHER" id="PTHR10900:SF77">
    <property type="entry name" value="FI19380P1"/>
    <property type="match status" value="1"/>
</dbReference>
<protein>
    <recommendedName>
        <fullName evidence="2">FAS1 domain-containing protein</fullName>
    </recommendedName>
</protein>
<dbReference type="InterPro" id="IPR036378">
    <property type="entry name" value="FAS1_dom_sf"/>
</dbReference>
<reference evidence="3" key="1">
    <citation type="journal article" date="2020" name="bioRxiv">
        <title>Comparative genomics of Chlamydomonas.</title>
        <authorList>
            <person name="Craig R.J."/>
            <person name="Hasan A.R."/>
            <person name="Ness R.W."/>
            <person name="Keightley P.D."/>
        </authorList>
    </citation>
    <scope>NUCLEOTIDE SEQUENCE</scope>
    <source>
        <strain evidence="3">SAG 7.73</strain>
    </source>
</reference>
<evidence type="ECO:0000313" key="4">
    <source>
        <dbReference type="Proteomes" id="UP000650467"/>
    </source>
</evidence>
<dbReference type="PROSITE" id="PS50213">
    <property type="entry name" value="FAS1"/>
    <property type="match status" value="1"/>
</dbReference>
<evidence type="ECO:0000256" key="1">
    <source>
        <dbReference type="SAM" id="SignalP"/>
    </source>
</evidence>
<evidence type="ECO:0000313" key="3">
    <source>
        <dbReference type="EMBL" id="KAG2423266.1"/>
    </source>
</evidence>
<proteinExistence type="predicted"/>
<keyword evidence="4" id="KW-1185">Reference proteome</keyword>
<dbReference type="Gene3D" id="2.30.180.10">
    <property type="entry name" value="FAS1 domain"/>
    <property type="match status" value="2"/>
</dbReference>
<dbReference type="SMART" id="SM00554">
    <property type="entry name" value="FAS1"/>
    <property type="match status" value="1"/>
</dbReference>
<dbReference type="SUPFAM" id="SSF82153">
    <property type="entry name" value="FAS1 domain"/>
    <property type="match status" value="1"/>
</dbReference>
<dbReference type="OrthoDB" id="553622at2759"/>
<evidence type="ECO:0000259" key="2">
    <source>
        <dbReference type="PROSITE" id="PS50213"/>
    </source>
</evidence>
<dbReference type="Pfam" id="PF02469">
    <property type="entry name" value="Fasciclin"/>
    <property type="match status" value="1"/>
</dbReference>